<dbReference type="RefSeq" id="WP_130356357.1">
    <property type="nucleotide sequence ID" value="NZ_SGXC01000001.1"/>
</dbReference>
<evidence type="ECO:0000313" key="1">
    <source>
        <dbReference type="EMBL" id="RZS85088.1"/>
    </source>
</evidence>
<sequence>MPEVLEHLEAFPFDAPPRVLRRREELLLAAPLPGGGRPPRAYPLVEAVHFPPEYVDQPFVPPRGVYESAAMRIEWQTMNARQPFYHRNCGVDEISFQVCGDRTIMTELGSVDVVPGEFARLPDGVAHDNYGRRDIHLLFYVPGPVERLGAVSRRSEARIPPFPGWSPAPLNELVTEGVAGPGQDVALSPIDEQLLLAHADETQERLEVMRIGPGTEWLYRGPTSMIGTTAAAASTGHVYRRLRNAEEIQYQVSGTRTLVTQRGVLHLAPGDFVRIPRAVAFASIHAGPSTHLSLVSTQPIPQVAQDARQAERMASSDIDALRPGKST</sequence>
<dbReference type="InterPro" id="IPR011051">
    <property type="entry name" value="RmlC_Cupin_sf"/>
</dbReference>
<comment type="caution">
    <text evidence="1">The sequence shown here is derived from an EMBL/GenBank/DDBJ whole genome shotgun (WGS) entry which is preliminary data.</text>
</comment>
<keyword evidence="2" id="KW-1185">Reference proteome</keyword>
<dbReference type="Proteomes" id="UP000292445">
    <property type="component" value="Unassembled WGS sequence"/>
</dbReference>
<name>A0A4Q7NJK9_9BURK</name>
<dbReference type="EMBL" id="SGXC01000001">
    <property type="protein sequence ID" value="RZS85088.1"/>
    <property type="molecule type" value="Genomic_DNA"/>
</dbReference>
<dbReference type="InterPro" id="IPR014710">
    <property type="entry name" value="RmlC-like_jellyroll"/>
</dbReference>
<gene>
    <name evidence="1" type="ORF">EV675_1110</name>
</gene>
<protein>
    <recommendedName>
        <fullName evidence="3">Homogentisate 1,2-dioxygenase</fullName>
    </recommendedName>
</protein>
<dbReference type="OrthoDB" id="116921at2"/>
<evidence type="ECO:0008006" key="3">
    <source>
        <dbReference type="Google" id="ProtNLM"/>
    </source>
</evidence>
<organism evidence="1 2">
    <name type="scientific">Pigmentiphaga kullae</name>
    <dbReference type="NCBI Taxonomy" id="151784"/>
    <lineage>
        <taxon>Bacteria</taxon>
        <taxon>Pseudomonadati</taxon>
        <taxon>Pseudomonadota</taxon>
        <taxon>Betaproteobacteria</taxon>
        <taxon>Burkholderiales</taxon>
        <taxon>Alcaligenaceae</taxon>
        <taxon>Pigmentiphaga</taxon>
    </lineage>
</organism>
<dbReference type="AlphaFoldDB" id="A0A4Q7NJK9"/>
<proteinExistence type="predicted"/>
<accession>A0A4Q7NJK9</accession>
<evidence type="ECO:0000313" key="2">
    <source>
        <dbReference type="Proteomes" id="UP000292445"/>
    </source>
</evidence>
<dbReference type="Gene3D" id="2.60.120.10">
    <property type="entry name" value="Jelly Rolls"/>
    <property type="match status" value="1"/>
</dbReference>
<dbReference type="SUPFAM" id="SSF51182">
    <property type="entry name" value="RmlC-like cupins"/>
    <property type="match status" value="1"/>
</dbReference>
<reference evidence="1 2" key="1">
    <citation type="submission" date="2019-02" db="EMBL/GenBank/DDBJ databases">
        <title>Genomic Encyclopedia of Type Strains, Phase IV (KMG-IV): sequencing the most valuable type-strain genomes for metagenomic binning, comparative biology and taxonomic classification.</title>
        <authorList>
            <person name="Goeker M."/>
        </authorList>
    </citation>
    <scope>NUCLEOTIDE SEQUENCE [LARGE SCALE GENOMIC DNA]</scope>
    <source>
        <strain evidence="1 2">K24</strain>
    </source>
</reference>